<proteinExistence type="predicted"/>
<sequence length="60" mass="6671">MTGRRRVDASRLTGPRHHSQHSSGTTVPPLAWVPYKTAWICGQGSSDSSWFSQELDEEGE</sequence>
<evidence type="ECO:0000256" key="1">
    <source>
        <dbReference type="SAM" id="MobiDB-lite"/>
    </source>
</evidence>
<reference evidence="2" key="1">
    <citation type="submission" date="2014-09" db="EMBL/GenBank/DDBJ databases">
        <authorList>
            <person name="Magalhaes I.L.F."/>
            <person name="Oliveira U."/>
            <person name="Santos F.R."/>
            <person name="Vidigal T.H.D.A."/>
            <person name="Brescovit A.D."/>
            <person name="Santos A.J."/>
        </authorList>
    </citation>
    <scope>NUCLEOTIDE SEQUENCE</scope>
    <source>
        <tissue evidence="2">Shoot tissue taken approximately 20 cm above the soil surface</tissue>
    </source>
</reference>
<organism evidence="2">
    <name type="scientific">Arundo donax</name>
    <name type="common">Giant reed</name>
    <name type="synonym">Donax arundinaceus</name>
    <dbReference type="NCBI Taxonomy" id="35708"/>
    <lineage>
        <taxon>Eukaryota</taxon>
        <taxon>Viridiplantae</taxon>
        <taxon>Streptophyta</taxon>
        <taxon>Embryophyta</taxon>
        <taxon>Tracheophyta</taxon>
        <taxon>Spermatophyta</taxon>
        <taxon>Magnoliopsida</taxon>
        <taxon>Liliopsida</taxon>
        <taxon>Poales</taxon>
        <taxon>Poaceae</taxon>
        <taxon>PACMAD clade</taxon>
        <taxon>Arundinoideae</taxon>
        <taxon>Arundineae</taxon>
        <taxon>Arundo</taxon>
    </lineage>
</organism>
<feature type="region of interest" description="Disordered" evidence="1">
    <location>
        <begin position="1"/>
        <end position="29"/>
    </location>
</feature>
<reference evidence="2" key="2">
    <citation type="journal article" date="2015" name="Data Brief">
        <title>Shoot transcriptome of the giant reed, Arundo donax.</title>
        <authorList>
            <person name="Barrero R.A."/>
            <person name="Guerrero F.D."/>
            <person name="Moolhuijzen P."/>
            <person name="Goolsby J.A."/>
            <person name="Tidwell J."/>
            <person name="Bellgard S.E."/>
            <person name="Bellgard M.I."/>
        </authorList>
    </citation>
    <scope>NUCLEOTIDE SEQUENCE</scope>
    <source>
        <tissue evidence="2">Shoot tissue taken approximately 20 cm above the soil surface</tissue>
    </source>
</reference>
<accession>A0A0A8ZYB4</accession>
<evidence type="ECO:0000313" key="2">
    <source>
        <dbReference type="EMBL" id="JAD44374.1"/>
    </source>
</evidence>
<dbReference type="EMBL" id="GBRH01253521">
    <property type="protein sequence ID" value="JAD44374.1"/>
    <property type="molecule type" value="Transcribed_RNA"/>
</dbReference>
<name>A0A0A8ZYB4_ARUDO</name>
<dbReference type="AlphaFoldDB" id="A0A0A8ZYB4"/>
<protein>
    <submittedName>
        <fullName evidence="2">Uncharacterized protein</fullName>
    </submittedName>
</protein>